<feature type="region of interest" description="Disordered" evidence="1">
    <location>
        <begin position="661"/>
        <end position="690"/>
    </location>
</feature>
<feature type="compositionally biased region" description="Polar residues" evidence="1">
    <location>
        <begin position="295"/>
        <end position="308"/>
    </location>
</feature>
<feature type="region of interest" description="Disordered" evidence="1">
    <location>
        <begin position="725"/>
        <end position="746"/>
    </location>
</feature>
<feature type="region of interest" description="Disordered" evidence="1">
    <location>
        <begin position="526"/>
        <end position="633"/>
    </location>
</feature>
<feature type="compositionally biased region" description="Basic and acidic residues" evidence="1">
    <location>
        <begin position="381"/>
        <end position="395"/>
    </location>
</feature>
<feature type="region of interest" description="Disordered" evidence="1">
    <location>
        <begin position="256"/>
        <end position="308"/>
    </location>
</feature>
<feature type="compositionally biased region" description="Low complexity" evidence="1">
    <location>
        <begin position="574"/>
        <end position="591"/>
    </location>
</feature>
<dbReference type="OrthoDB" id="7475679at2759"/>
<feature type="compositionally biased region" description="Polar residues" evidence="1">
    <location>
        <begin position="1"/>
        <end position="14"/>
    </location>
</feature>
<evidence type="ECO:0000256" key="1">
    <source>
        <dbReference type="SAM" id="MobiDB-lite"/>
    </source>
</evidence>
<feature type="compositionally biased region" description="Basic and acidic residues" evidence="1">
    <location>
        <begin position="273"/>
        <end position="285"/>
    </location>
</feature>
<feature type="compositionally biased region" description="Basic and acidic residues" evidence="1">
    <location>
        <begin position="484"/>
        <end position="495"/>
    </location>
</feature>
<evidence type="ECO:0000313" key="2">
    <source>
        <dbReference type="EMBL" id="CAG7838247.1"/>
    </source>
</evidence>
<accession>A0A8J2LJY3</accession>
<organism evidence="2 3">
    <name type="scientific">Allacma fusca</name>
    <dbReference type="NCBI Taxonomy" id="39272"/>
    <lineage>
        <taxon>Eukaryota</taxon>
        <taxon>Metazoa</taxon>
        <taxon>Ecdysozoa</taxon>
        <taxon>Arthropoda</taxon>
        <taxon>Hexapoda</taxon>
        <taxon>Collembola</taxon>
        <taxon>Symphypleona</taxon>
        <taxon>Sminthuridae</taxon>
        <taxon>Allacma</taxon>
    </lineage>
</organism>
<feature type="region of interest" description="Disordered" evidence="1">
    <location>
        <begin position="323"/>
        <end position="417"/>
    </location>
</feature>
<name>A0A8J2LJY3_9HEXA</name>
<dbReference type="Proteomes" id="UP000708208">
    <property type="component" value="Unassembled WGS sequence"/>
</dbReference>
<feature type="compositionally biased region" description="Basic and acidic residues" evidence="1">
    <location>
        <begin position="725"/>
        <end position="738"/>
    </location>
</feature>
<proteinExistence type="predicted"/>
<feature type="compositionally biased region" description="Low complexity" evidence="1">
    <location>
        <begin position="598"/>
        <end position="609"/>
    </location>
</feature>
<feature type="compositionally biased region" description="Low complexity" evidence="1">
    <location>
        <begin position="396"/>
        <end position="414"/>
    </location>
</feature>
<comment type="caution">
    <text evidence="2">The sequence shown here is derived from an EMBL/GenBank/DDBJ whole genome shotgun (WGS) entry which is preliminary data.</text>
</comment>
<dbReference type="AlphaFoldDB" id="A0A8J2LJY3"/>
<feature type="region of interest" description="Disordered" evidence="1">
    <location>
        <begin position="1"/>
        <end position="24"/>
    </location>
</feature>
<feature type="region of interest" description="Disordered" evidence="1">
    <location>
        <begin position="480"/>
        <end position="501"/>
    </location>
</feature>
<gene>
    <name evidence="2" type="ORF">AFUS01_LOCUS47234</name>
</gene>
<feature type="compositionally biased region" description="Low complexity" evidence="1">
    <location>
        <begin position="327"/>
        <end position="344"/>
    </location>
</feature>
<keyword evidence="3" id="KW-1185">Reference proteome</keyword>
<evidence type="ECO:0000313" key="3">
    <source>
        <dbReference type="Proteomes" id="UP000708208"/>
    </source>
</evidence>
<protein>
    <submittedName>
        <fullName evidence="2">Uncharacterized protein</fullName>
    </submittedName>
</protein>
<feature type="compositionally biased region" description="Polar residues" evidence="1">
    <location>
        <begin position="671"/>
        <end position="684"/>
    </location>
</feature>
<dbReference type="EMBL" id="CAJVCH010571681">
    <property type="protein sequence ID" value="CAG7838247.1"/>
    <property type="molecule type" value="Genomic_DNA"/>
</dbReference>
<sequence length="1100" mass="118407">METIGMRTTTSGGETDSRSSKVAPVVVSPSSIDFQSSEEPQQWCVTTATIEEATEISDKSQEIDGTNVKITQAGPGDNNFQVEVAVVVNTGQDASYNNETVSAGAEIANHSEGNCKSEQHDDSVTNLTTTTNNFSHVDNSDCNPEFIEDETDREKTPVPNFCVEGSGGGDSSVTVVAIGPLSTITGGNSCLIVDTLDNTDNINGQLELDAEDVAGSGSAPISVQSSEDMKLSLVSWYSEPEESPRDCCNSNLMSRAIKTTPRSTGGKTNGEGSVHDKSDEKENKTPMRTKGIVNSKPSQNVGNHQAPSQRLKMHVQLFEQNSPAVDNGKVTSSVGGNNNSSSGLSKKECPRCARRSKSGTTTPAAPSRTPRRVVQSSKSTQELKKPIKSILKSDSRGSGSRSGSGSEKQSSMDSLGSASGIACVMTRSDGGSRTKFNFNSGSFSSSSISPEERTVAKLKRIEKYATLRLKKSRVRSIDFNQDDSSEHHEGKEGCKHNGGTGVPVSSSDIMSKSMSFLEKSTLNNVSGGTTLKRQGSLRIRRPSPMWEPSGTRTSALRMQKVQEAKAKTSGTKFGSSSMNNSGSNHSGSGESIHTQSLHNNINNCTSNGSNSGGQGHHNSASTNGTSSCPRPNVHKEKHLGAKIFSKLSSAIGQTTSSAMKRLKQERGVQTDPVSLNSSQTSADGHSSIRISPLPALDQTTDEAEQMHHLENLVQRYRTTALRFQQELERSEERNRELTKQVQETQSETTEMIDFLQAEKSMLAESLTEIENEGKKWQEQVDSVKKEAQSRCSSLVRLSEQHKQEALKSQALLNRLEVQSNAIISKQSAEMSEAALNIQKTRQRIVAVIEKLLRNYKVPHDLLASAAKVPQMGMHPDDTELNSSLLVPLISALLTGFPAVSSPEDKRSPSREQSNNVTKNVVSNKLSVVTTITVENGPKPKVSIDPNSVVNVADENPPTLSDGHGGSLNLSNSLQNLNQAILDREAAENLDGIDLSGANDGLDSIHDGDHLSLKTEIDKLNSALYKLVTVVRIIVVHCDKKVSGVTSNILQCLRSIEDEKVGRIPEMINVQKSLEAWSDSTQCQTTSPVGKLCVENGHSNT</sequence>
<feature type="compositionally biased region" description="Polar residues" evidence="1">
    <location>
        <begin position="620"/>
        <end position="629"/>
    </location>
</feature>
<reference evidence="2" key="1">
    <citation type="submission" date="2021-06" db="EMBL/GenBank/DDBJ databases">
        <authorList>
            <person name="Hodson N. C."/>
            <person name="Mongue J. A."/>
            <person name="Jaron S. K."/>
        </authorList>
    </citation>
    <scope>NUCLEOTIDE SEQUENCE</scope>
</reference>